<dbReference type="InterPro" id="IPR036895">
    <property type="entry name" value="Uracil-DNA_glycosylase-like_sf"/>
</dbReference>
<keyword evidence="5 8" id="KW-0227">DNA damage</keyword>
<evidence type="ECO:0000313" key="11">
    <source>
        <dbReference type="EMBL" id="MBB4071279.1"/>
    </source>
</evidence>
<evidence type="ECO:0000256" key="8">
    <source>
        <dbReference type="HAMAP-Rule" id="MF_00148"/>
    </source>
</evidence>
<dbReference type="SUPFAM" id="SSF52141">
    <property type="entry name" value="Uracil-DNA glycosylase-like"/>
    <property type="match status" value="1"/>
</dbReference>
<dbReference type="PANTHER" id="PTHR11264">
    <property type="entry name" value="URACIL-DNA GLYCOSYLASE"/>
    <property type="match status" value="1"/>
</dbReference>
<dbReference type="PANTHER" id="PTHR11264:SF0">
    <property type="entry name" value="URACIL-DNA GLYCOSYLASE"/>
    <property type="match status" value="1"/>
</dbReference>
<organism evidence="11 12">
    <name type="scientific">Canibacter oris</name>
    <dbReference type="NCBI Taxonomy" id="1365628"/>
    <lineage>
        <taxon>Bacteria</taxon>
        <taxon>Bacillati</taxon>
        <taxon>Actinomycetota</taxon>
        <taxon>Actinomycetes</taxon>
        <taxon>Micrococcales</taxon>
        <taxon>Microbacteriaceae</taxon>
        <taxon>Canibacter</taxon>
    </lineage>
</organism>
<dbReference type="SMART" id="SM00986">
    <property type="entry name" value="UDG"/>
    <property type="match status" value="1"/>
</dbReference>
<comment type="caution">
    <text evidence="11">The sequence shown here is derived from an EMBL/GenBank/DDBJ whole genome shotgun (WGS) entry which is preliminary data.</text>
</comment>
<name>A0A840DP05_9MICO</name>
<sequence>MTWEDELLQAGVHPSWLPAFTNCAAELEQVLAAVARERTQALVLPPPGQVFRALRVDPALVRVILLGQDPYPTPGHPTGLAFSVDRAITKLPGSLQNIYKELAADVGVAPAASGDLSAWADQGVLLLNTALTVRAGAGQAGSHAELGWQPVVCAVLQYLAAQHAAGQPLVAVLWGNHAKQFAAELPGVPLVCGVHPSPLSAYRGFFGSRPFSRVNTLLAAQGAAPVNWELAPETLF</sequence>
<dbReference type="NCBIfam" id="NF003592">
    <property type="entry name" value="PRK05254.1-5"/>
    <property type="match status" value="1"/>
</dbReference>
<feature type="domain" description="Uracil-DNA glycosylase-like" evidence="10">
    <location>
        <begin position="54"/>
        <end position="218"/>
    </location>
</feature>
<dbReference type="Gene3D" id="3.40.470.10">
    <property type="entry name" value="Uracil-DNA glycosylase-like domain"/>
    <property type="match status" value="1"/>
</dbReference>
<dbReference type="AlphaFoldDB" id="A0A840DP05"/>
<comment type="similarity">
    <text evidence="3 8">Belongs to the uracil-DNA glycosylase (UDG) superfamily. UNG family.</text>
</comment>
<evidence type="ECO:0000256" key="3">
    <source>
        <dbReference type="ARBA" id="ARBA00008184"/>
    </source>
</evidence>
<proteinExistence type="inferred from homology"/>
<comment type="function">
    <text evidence="2 8">Excises uracil residues from the DNA which can arise as a result of misincorporation of dUMP residues by DNA polymerase or due to deamination of cytosine.</text>
</comment>
<keyword evidence="6 8" id="KW-0378">Hydrolase</keyword>
<reference evidence="11" key="1">
    <citation type="submission" date="2020-08" db="EMBL/GenBank/DDBJ databases">
        <title>Sequencing the genomes of 1000 actinobacteria strains.</title>
        <authorList>
            <person name="Klenk H.-P."/>
        </authorList>
    </citation>
    <scope>NUCLEOTIDE SEQUENCE [LARGE SCALE GENOMIC DNA]</scope>
    <source>
        <strain evidence="11">DSM 27064</strain>
    </source>
</reference>
<comment type="catalytic activity">
    <reaction evidence="1 8">
        <text>Hydrolyzes single-stranded DNA or mismatched double-stranded DNA and polynucleotides, releasing free uracil.</text>
        <dbReference type="EC" id="3.2.2.27"/>
    </reaction>
</comment>
<dbReference type="HAMAP" id="MF_00148">
    <property type="entry name" value="UDG"/>
    <property type="match status" value="1"/>
</dbReference>
<dbReference type="InterPro" id="IPR002043">
    <property type="entry name" value="UDG_fam1"/>
</dbReference>
<dbReference type="InterPro" id="IPR018085">
    <property type="entry name" value="Ura-DNA_Glyclase_AS"/>
</dbReference>
<dbReference type="GO" id="GO:0004844">
    <property type="term" value="F:uracil DNA N-glycosylase activity"/>
    <property type="evidence" value="ECO:0007669"/>
    <property type="project" value="UniProtKB-UniRule"/>
</dbReference>
<dbReference type="GO" id="GO:0097510">
    <property type="term" value="P:base-excision repair, AP site formation via deaminated base removal"/>
    <property type="evidence" value="ECO:0007669"/>
    <property type="project" value="TreeGrafter"/>
</dbReference>
<dbReference type="RefSeq" id="WP_343048765.1">
    <property type="nucleotide sequence ID" value="NZ_JACIFD010000004.1"/>
</dbReference>
<evidence type="ECO:0000256" key="7">
    <source>
        <dbReference type="ARBA" id="ARBA00023204"/>
    </source>
</evidence>
<dbReference type="CDD" id="cd10027">
    <property type="entry name" value="UDG-F1-like"/>
    <property type="match status" value="1"/>
</dbReference>
<dbReference type="PROSITE" id="PS00130">
    <property type="entry name" value="U_DNA_GLYCOSYLASE"/>
    <property type="match status" value="1"/>
</dbReference>
<keyword evidence="12" id="KW-1185">Reference proteome</keyword>
<evidence type="ECO:0000256" key="6">
    <source>
        <dbReference type="ARBA" id="ARBA00022801"/>
    </source>
</evidence>
<feature type="active site" description="Proton acceptor" evidence="8 9">
    <location>
        <position position="69"/>
    </location>
</feature>
<protein>
    <recommendedName>
        <fullName evidence="4 8">Uracil-DNA glycosylase</fullName>
        <shortName evidence="8">UDG</shortName>
        <ecNumber evidence="4 8">3.2.2.27</ecNumber>
    </recommendedName>
</protein>
<keyword evidence="8" id="KW-0963">Cytoplasm</keyword>
<accession>A0A840DP05</accession>
<dbReference type="EC" id="3.2.2.27" evidence="4 8"/>
<evidence type="ECO:0000256" key="2">
    <source>
        <dbReference type="ARBA" id="ARBA00002631"/>
    </source>
</evidence>
<dbReference type="Proteomes" id="UP000571183">
    <property type="component" value="Unassembled WGS sequence"/>
</dbReference>
<evidence type="ECO:0000256" key="5">
    <source>
        <dbReference type="ARBA" id="ARBA00022763"/>
    </source>
</evidence>
<comment type="subcellular location">
    <subcellularLocation>
        <location evidence="8">Cytoplasm</location>
    </subcellularLocation>
</comment>
<evidence type="ECO:0000313" key="12">
    <source>
        <dbReference type="Proteomes" id="UP000571183"/>
    </source>
</evidence>
<dbReference type="InterPro" id="IPR005122">
    <property type="entry name" value="Uracil-DNA_glycosylase-like"/>
</dbReference>
<dbReference type="GO" id="GO:0005737">
    <property type="term" value="C:cytoplasm"/>
    <property type="evidence" value="ECO:0007669"/>
    <property type="project" value="UniProtKB-SubCell"/>
</dbReference>
<evidence type="ECO:0000256" key="4">
    <source>
        <dbReference type="ARBA" id="ARBA00012030"/>
    </source>
</evidence>
<evidence type="ECO:0000256" key="1">
    <source>
        <dbReference type="ARBA" id="ARBA00001400"/>
    </source>
</evidence>
<keyword evidence="11" id="KW-0326">Glycosidase</keyword>
<evidence type="ECO:0000256" key="9">
    <source>
        <dbReference type="PROSITE-ProRule" id="PRU10072"/>
    </source>
</evidence>
<gene>
    <name evidence="8" type="primary">ung</name>
    <name evidence="11" type="ORF">F5897_000571</name>
</gene>
<evidence type="ECO:0000259" key="10">
    <source>
        <dbReference type="SMART" id="SM00986"/>
    </source>
</evidence>
<dbReference type="SMART" id="SM00987">
    <property type="entry name" value="UreE_C"/>
    <property type="match status" value="1"/>
</dbReference>
<dbReference type="Pfam" id="PF03167">
    <property type="entry name" value="UDG"/>
    <property type="match status" value="1"/>
</dbReference>
<dbReference type="EMBL" id="JACIFD010000004">
    <property type="protein sequence ID" value="MBB4071279.1"/>
    <property type="molecule type" value="Genomic_DNA"/>
</dbReference>
<dbReference type="NCBIfam" id="NF003588">
    <property type="entry name" value="PRK05254.1-1"/>
    <property type="match status" value="1"/>
</dbReference>
<keyword evidence="7 8" id="KW-0234">DNA repair</keyword>